<protein>
    <recommendedName>
        <fullName evidence="3">Nuclear transport factor 2 family protein</fullName>
    </recommendedName>
</protein>
<dbReference type="AlphaFoldDB" id="A0A7K1FT04"/>
<name>A0A7K1FT04_9ACTN</name>
<evidence type="ECO:0008006" key="3">
    <source>
        <dbReference type="Google" id="ProtNLM"/>
    </source>
</evidence>
<keyword evidence="2" id="KW-1185">Reference proteome</keyword>
<gene>
    <name evidence="1" type="ORF">GIS00_25330</name>
</gene>
<proteinExistence type="predicted"/>
<evidence type="ECO:0000313" key="2">
    <source>
        <dbReference type="Proteomes" id="UP000460221"/>
    </source>
</evidence>
<dbReference type="RefSeq" id="WP_154771257.1">
    <property type="nucleotide sequence ID" value="NZ_WLYK01000017.1"/>
</dbReference>
<comment type="caution">
    <text evidence="1">The sequence shown here is derived from an EMBL/GenBank/DDBJ whole genome shotgun (WGS) entry which is preliminary data.</text>
</comment>
<dbReference type="SUPFAM" id="SSF54427">
    <property type="entry name" value="NTF2-like"/>
    <property type="match status" value="1"/>
</dbReference>
<sequence length="129" mass="13838">MSADVTDSFLTRWFAIMDSDTPDRVLDLVDDDFQLGIVFSTGGQAADFAGDRAALVGYLAQRERGTRTHHLLSHAITGHDELFLGEVRRSGEFEASFVAAGRVGPSGKLTRLLIGRSPAANFSDVPGGN</sequence>
<reference evidence="1 2" key="1">
    <citation type="submission" date="2019-11" db="EMBL/GenBank/DDBJ databases">
        <authorList>
            <person name="Jiang L.-Q."/>
        </authorList>
    </citation>
    <scope>NUCLEOTIDE SEQUENCE [LARGE SCALE GENOMIC DNA]</scope>
    <source>
        <strain evidence="1 2">YIM 132087</strain>
    </source>
</reference>
<evidence type="ECO:0000313" key="1">
    <source>
        <dbReference type="EMBL" id="MTD17258.1"/>
    </source>
</evidence>
<dbReference type="EMBL" id="WLYK01000017">
    <property type="protein sequence ID" value="MTD17258.1"/>
    <property type="molecule type" value="Genomic_DNA"/>
</dbReference>
<accession>A0A7K1FT04</accession>
<dbReference type="Proteomes" id="UP000460221">
    <property type="component" value="Unassembled WGS sequence"/>
</dbReference>
<organism evidence="1 2">
    <name type="scientific">Nakamurella alba</name>
    <dbReference type="NCBI Taxonomy" id="2665158"/>
    <lineage>
        <taxon>Bacteria</taxon>
        <taxon>Bacillati</taxon>
        <taxon>Actinomycetota</taxon>
        <taxon>Actinomycetes</taxon>
        <taxon>Nakamurellales</taxon>
        <taxon>Nakamurellaceae</taxon>
        <taxon>Nakamurella</taxon>
    </lineage>
</organism>
<dbReference type="InterPro" id="IPR032710">
    <property type="entry name" value="NTF2-like_dom_sf"/>
</dbReference>